<protein>
    <submittedName>
        <fullName evidence="1">Uncharacterized protein</fullName>
    </submittedName>
</protein>
<keyword evidence="2" id="KW-1185">Reference proteome</keyword>
<dbReference type="Proteomes" id="UP000887159">
    <property type="component" value="Unassembled WGS sequence"/>
</dbReference>
<gene>
    <name evidence="1" type="ORF">TNCV_4886121</name>
</gene>
<dbReference type="AlphaFoldDB" id="A0A8X6UWQ7"/>
<accession>A0A8X6UWQ7</accession>
<evidence type="ECO:0000313" key="2">
    <source>
        <dbReference type="Proteomes" id="UP000887159"/>
    </source>
</evidence>
<proteinExistence type="predicted"/>
<reference evidence="1" key="1">
    <citation type="submission" date="2020-08" db="EMBL/GenBank/DDBJ databases">
        <title>Multicomponent nature underlies the extraordinary mechanical properties of spider dragline silk.</title>
        <authorList>
            <person name="Kono N."/>
            <person name="Nakamura H."/>
            <person name="Mori M."/>
            <person name="Yoshida Y."/>
            <person name="Ohtoshi R."/>
            <person name="Malay A.D."/>
            <person name="Moran D.A.P."/>
            <person name="Tomita M."/>
            <person name="Numata K."/>
            <person name="Arakawa K."/>
        </authorList>
    </citation>
    <scope>NUCLEOTIDE SEQUENCE</scope>
</reference>
<sequence length="152" mass="17004">MRRPGVEPGSTAWKAAMLTVIPPTLMCSSSSFLFILKESGHLTSSNNFSLSALSCEQKWLPQQRAQYFIEMLVPILDAVWLILTSCKYGLKITCYTVKFIDEITSLFISITKKSIRSCPENDLSGYNTLSAEKKTNPILQATTKWTASELLQ</sequence>
<comment type="caution">
    <text evidence="1">The sequence shown here is derived from an EMBL/GenBank/DDBJ whole genome shotgun (WGS) entry which is preliminary data.</text>
</comment>
<organism evidence="1 2">
    <name type="scientific">Trichonephila clavipes</name>
    <name type="common">Golden silk orbweaver</name>
    <name type="synonym">Nephila clavipes</name>
    <dbReference type="NCBI Taxonomy" id="2585209"/>
    <lineage>
        <taxon>Eukaryota</taxon>
        <taxon>Metazoa</taxon>
        <taxon>Ecdysozoa</taxon>
        <taxon>Arthropoda</taxon>
        <taxon>Chelicerata</taxon>
        <taxon>Arachnida</taxon>
        <taxon>Araneae</taxon>
        <taxon>Araneomorphae</taxon>
        <taxon>Entelegynae</taxon>
        <taxon>Araneoidea</taxon>
        <taxon>Nephilidae</taxon>
        <taxon>Trichonephila</taxon>
    </lineage>
</organism>
<dbReference type="EMBL" id="BMAU01021188">
    <property type="protein sequence ID" value="GFX95686.1"/>
    <property type="molecule type" value="Genomic_DNA"/>
</dbReference>
<evidence type="ECO:0000313" key="1">
    <source>
        <dbReference type="EMBL" id="GFX95686.1"/>
    </source>
</evidence>
<name>A0A8X6UWQ7_TRICX</name>